<accession>A0A2K8PB60</accession>
<dbReference type="PANTHER" id="PTHR43085:SF46">
    <property type="entry name" value="ADENOSINE KINASE"/>
    <property type="match status" value="1"/>
</dbReference>
<evidence type="ECO:0000256" key="2">
    <source>
        <dbReference type="ARBA" id="ARBA00022679"/>
    </source>
</evidence>
<dbReference type="SUPFAM" id="SSF53613">
    <property type="entry name" value="Ribokinase-like"/>
    <property type="match status" value="1"/>
</dbReference>
<dbReference type="OrthoDB" id="9779730at2"/>
<dbReference type="PROSITE" id="PS00583">
    <property type="entry name" value="PFKB_KINASES_1"/>
    <property type="match status" value="1"/>
</dbReference>
<organism evidence="5 6">
    <name type="scientific">Streptomyces lavendulae subsp. lavendulae</name>
    <dbReference type="NCBI Taxonomy" id="58340"/>
    <lineage>
        <taxon>Bacteria</taxon>
        <taxon>Bacillati</taxon>
        <taxon>Actinomycetota</taxon>
        <taxon>Actinomycetes</taxon>
        <taxon>Kitasatosporales</taxon>
        <taxon>Streptomycetaceae</taxon>
        <taxon>Streptomyces</taxon>
    </lineage>
</organism>
<name>A0A2K8PB60_STRLA</name>
<dbReference type="Pfam" id="PF00294">
    <property type="entry name" value="PfkB"/>
    <property type="match status" value="1"/>
</dbReference>
<feature type="domain" description="Carbohydrate kinase PfkB" evidence="4">
    <location>
        <begin position="30"/>
        <end position="295"/>
    </location>
</feature>
<dbReference type="AlphaFoldDB" id="A0A2K8PB60"/>
<dbReference type="RefSeq" id="WP_030242398.1">
    <property type="nucleotide sequence ID" value="NZ_CP024985.1"/>
</dbReference>
<dbReference type="Gene3D" id="3.40.1190.20">
    <property type="match status" value="1"/>
</dbReference>
<dbReference type="InterPro" id="IPR002173">
    <property type="entry name" value="Carboh/pur_kinase_PfkB_CS"/>
</dbReference>
<dbReference type="InterPro" id="IPR029056">
    <property type="entry name" value="Ribokinase-like"/>
</dbReference>
<evidence type="ECO:0000313" key="5">
    <source>
        <dbReference type="EMBL" id="ATZ23698.1"/>
    </source>
</evidence>
<proteinExistence type="inferred from homology"/>
<keyword evidence="6" id="KW-1185">Reference proteome</keyword>
<dbReference type="Proteomes" id="UP000231791">
    <property type="component" value="Chromosome"/>
</dbReference>
<keyword evidence="3 5" id="KW-0418">Kinase</keyword>
<dbReference type="InterPro" id="IPR050306">
    <property type="entry name" value="PfkB_Carbo_kinase"/>
</dbReference>
<dbReference type="GO" id="GO:0004001">
    <property type="term" value="F:adenosine kinase activity"/>
    <property type="evidence" value="ECO:0007669"/>
    <property type="project" value="UniProtKB-EC"/>
</dbReference>
<sequence>MRIAVTGSIATDHLLTFPGRFTEQLLADRLDRVSLSFLADGLEVRRGGVAANIAFGLGVLGLHPLLVGAVGADFEPYRVWLKDHGVDTGSVRVSDTRHTARFVCTTDADQNQIATFYAGAMAEAREMDLGEVVARSGRPDLVLISPDDPGAMLRHTHTCRALGIPFASDPSQQLARLTREEVRDLIDGAHRLFTNEYESALLCERSGFTEEEVLSRVGSWITTHGEAGVRIRAADREPLTVPAVPVAEVVDPTGVGDAFRAGFLAGTAWGVPERYAAQLGCAVAAAVLGHTGTQEYHLSREPLLAALRSAYGPESATELAAHLRGLR</sequence>
<protein>
    <submittedName>
        <fullName evidence="5">Adenosine kinase</fullName>
        <ecNumber evidence="5">2.7.1.20</ecNumber>
    </submittedName>
</protein>
<dbReference type="EC" id="2.7.1.20" evidence="5"/>
<dbReference type="InterPro" id="IPR011611">
    <property type="entry name" value="PfkB_dom"/>
</dbReference>
<evidence type="ECO:0000313" key="6">
    <source>
        <dbReference type="Proteomes" id="UP000231791"/>
    </source>
</evidence>
<evidence type="ECO:0000259" key="4">
    <source>
        <dbReference type="Pfam" id="PF00294"/>
    </source>
</evidence>
<dbReference type="KEGG" id="slx:SLAV_09145"/>
<dbReference type="CDD" id="cd01942">
    <property type="entry name" value="ribokinase_group_A"/>
    <property type="match status" value="1"/>
</dbReference>
<dbReference type="EMBL" id="CP024985">
    <property type="protein sequence ID" value="ATZ23698.1"/>
    <property type="molecule type" value="Genomic_DNA"/>
</dbReference>
<dbReference type="GeneID" id="49382899"/>
<reference evidence="5 6" key="1">
    <citation type="submission" date="2017-11" db="EMBL/GenBank/DDBJ databases">
        <title>Complete genome sequence of Streptomyces lavendulae subsp. lavendulae CCM 3239 (formerly 'Streptomyces aureofaciens CCM 3239'), the producer of the angucycline-type antibiotic auricin.</title>
        <authorList>
            <person name="Busche T."/>
            <person name="Novakova R."/>
            <person name="Al'Dilaimi A."/>
            <person name="Homerova D."/>
            <person name="Feckova L."/>
            <person name="Rezuchova B."/>
            <person name="Mingyar E."/>
            <person name="Csolleiova D."/>
            <person name="Bekeova C."/>
            <person name="Winkler A."/>
            <person name="Sevcikova B."/>
            <person name="Kalinowski J."/>
            <person name="Kormanec J."/>
            <person name="Ruckert C."/>
        </authorList>
    </citation>
    <scope>NUCLEOTIDE SEQUENCE [LARGE SCALE GENOMIC DNA]</scope>
    <source>
        <strain evidence="5 6">CCM 3239</strain>
    </source>
</reference>
<gene>
    <name evidence="5" type="primary">adoK1</name>
    <name evidence="5" type="ORF">SLAV_09145</name>
</gene>
<evidence type="ECO:0000256" key="3">
    <source>
        <dbReference type="ARBA" id="ARBA00022777"/>
    </source>
</evidence>
<evidence type="ECO:0000256" key="1">
    <source>
        <dbReference type="ARBA" id="ARBA00010688"/>
    </source>
</evidence>
<dbReference type="PANTHER" id="PTHR43085">
    <property type="entry name" value="HEXOKINASE FAMILY MEMBER"/>
    <property type="match status" value="1"/>
</dbReference>
<comment type="similarity">
    <text evidence="1">Belongs to the carbohydrate kinase PfkB family.</text>
</comment>
<keyword evidence="2 5" id="KW-0808">Transferase</keyword>